<dbReference type="SUPFAM" id="SSF46785">
    <property type="entry name" value="Winged helix' DNA-binding domain"/>
    <property type="match status" value="1"/>
</dbReference>
<dbReference type="EMBL" id="AF339846">
    <property type="protein sequence ID" value="AAK62822.1"/>
    <property type="molecule type" value="Genomic_DNA"/>
</dbReference>
<dbReference type="RefSeq" id="WP_010925614.1">
    <property type="nucleotide sequence ID" value="NC_002806.1"/>
</dbReference>
<evidence type="ECO:0000256" key="1">
    <source>
        <dbReference type="ARBA" id="ARBA00038283"/>
    </source>
</evidence>
<name>Q93PC9_9BACT</name>
<organism evidence="3">
    <name type="scientific">Microscilla sp. PRE1</name>
    <dbReference type="NCBI Taxonomy" id="155537"/>
    <lineage>
        <taxon>Bacteria</taxon>
        <taxon>Pseudomonadati</taxon>
        <taxon>Bacteroidota</taxon>
        <taxon>Cytophagia</taxon>
        <taxon>Cytophagales</taxon>
        <taxon>Microscillaceae</taxon>
        <taxon>Microscilla</taxon>
    </lineage>
</organism>
<dbReference type="Pfam" id="PF01051">
    <property type="entry name" value="Rep3_N"/>
    <property type="match status" value="1"/>
</dbReference>
<dbReference type="GO" id="GO:0006270">
    <property type="term" value="P:DNA replication initiation"/>
    <property type="evidence" value="ECO:0007669"/>
    <property type="project" value="InterPro"/>
</dbReference>
<dbReference type="InterPro" id="IPR036388">
    <property type="entry name" value="WH-like_DNA-bd_sf"/>
</dbReference>
<dbReference type="InterPro" id="IPR036390">
    <property type="entry name" value="WH_DNA-bd_sf"/>
</dbReference>
<dbReference type="Gene3D" id="1.10.10.10">
    <property type="entry name" value="Winged helix-like DNA-binding domain superfamily/Winged helix DNA-binding domain"/>
    <property type="match status" value="1"/>
</dbReference>
<keyword evidence="3" id="KW-0614">Plasmid</keyword>
<evidence type="ECO:0000313" key="3">
    <source>
        <dbReference type="EMBL" id="AAK62822.1"/>
    </source>
</evidence>
<proteinExistence type="inferred from homology"/>
<feature type="domain" description="Initiator Rep protein WH1" evidence="2">
    <location>
        <begin position="10"/>
        <end position="173"/>
    </location>
</feature>
<reference evidence="3" key="1">
    <citation type="journal article" date="2001" name="Appl. Environ. Microbiol.">
        <title>Sequence analysis of a 101-kilobase plasmid required for agar degradation by a Microscilla isolate.</title>
        <authorList>
            <person name="Zhong Z."/>
            <person name="Toukdarian A."/>
            <person name="Helinski D."/>
            <person name="Knauf V."/>
            <person name="Sykes S."/>
            <person name="Wilkinson J.E."/>
            <person name="O'Bryne C."/>
            <person name="Shea T."/>
            <person name="DeLoughery C."/>
            <person name="Caspi R."/>
        </authorList>
    </citation>
    <scope>NUCLEOTIDE SEQUENCE</scope>
    <source>
        <strain evidence="3">PRE1</strain>
        <plasmid evidence="3">pSD15</plasmid>
    </source>
</reference>
<accession>Q93PC9</accession>
<dbReference type="AlphaFoldDB" id="Q93PC9"/>
<comment type="similarity">
    <text evidence="1">Belongs to the initiator RepB protein family.</text>
</comment>
<dbReference type="GO" id="GO:0003887">
    <property type="term" value="F:DNA-directed DNA polymerase activity"/>
    <property type="evidence" value="ECO:0007669"/>
    <property type="project" value="InterPro"/>
</dbReference>
<geneLocation type="plasmid" evidence="3">
    <name>pSD15</name>
</geneLocation>
<protein>
    <submittedName>
        <fullName evidence="3">MS100, putative replicase RepA</fullName>
    </submittedName>
</protein>
<dbReference type="Pfam" id="PF21205">
    <property type="entry name" value="Rep3_C"/>
    <property type="match status" value="1"/>
</dbReference>
<dbReference type="InterPro" id="IPR000525">
    <property type="entry name" value="Initiator_Rep_WH1"/>
</dbReference>
<evidence type="ECO:0000259" key="2">
    <source>
        <dbReference type="Pfam" id="PF01051"/>
    </source>
</evidence>
<sequence length="347" mass="41198">MGAKRKIPSIYQSNTLVLESSYMVNSFDRNVLNAIQRNINPFNPSVRDFFANFDWDRQSVPTEYKEVTLSYDEVAKVFDYRMTDYKRVDERLNALKNIHVGYKNETVQAEGVFVSDVYHYEKDRKWKVLLGDVAIKHFLAIFLKEHNGFTQIYFAQSNGLKRKYSKRWYDILSALKTRNFKRTVFELDQIKYMFKIEDNWQWHHIKQRVIDPAFKEIAQSTDVDPSYEIIKSGKRVVAVEIYIDKMVELSMEIPFDKKANGAPKRDVNKLEPEENMSKYRDRLIVLGFTSEEINRILDLVPFAYFMKEINYTYQLIQETVQESKKKSWYQSQIDRYISNLGHPALSK</sequence>